<dbReference type="EMBL" id="JABWDY010005926">
    <property type="protein sequence ID" value="KAF5204038.1"/>
    <property type="molecule type" value="Genomic_DNA"/>
</dbReference>
<protein>
    <submittedName>
        <fullName evidence="1">Uncharacterized protein</fullName>
    </submittedName>
</protein>
<accession>A0A7J6X5B1</accession>
<evidence type="ECO:0000313" key="2">
    <source>
        <dbReference type="Proteomes" id="UP000554482"/>
    </source>
</evidence>
<keyword evidence="2" id="KW-1185">Reference proteome</keyword>
<proteinExistence type="predicted"/>
<reference evidence="1 2" key="1">
    <citation type="submission" date="2020-06" db="EMBL/GenBank/DDBJ databases">
        <title>Transcriptomic and genomic resources for Thalictrum thalictroides and T. hernandezii: Facilitating candidate gene discovery in an emerging model plant lineage.</title>
        <authorList>
            <person name="Arias T."/>
            <person name="Riano-Pachon D.M."/>
            <person name="Di Stilio V.S."/>
        </authorList>
    </citation>
    <scope>NUCLEOTIDE SEQUENCE [LARGE SCALE GENOMIC DNA]</scope>
    <source>
        <strain evidence="2">cv. WT478/WT964</strain>
        <tissue evidence="1">Leaves</tissue>
    </source>
</reference>
<comment type="caution">
    <text evidence="1">The sequence shown here is derived from an EMBL/GenBank/DDBJ whole genome shotgun (WGS) entry which is preliminary data.</text>
</comment>
<dbReference type="AlphaFoldDB" id="A0A7J6X5B1"/>
<dbReference type="Proteomes" id="UP000554482">
    <property type="component" value="Unassembled WGS sequence"/>
</dbReference>
<sequence length="194" mass="21371">MAAHDSPRNVPVQHQLPTNTAVGLDDREFLNFESFADVTRRKGKGVAAGPSNPVGKASFFSPLEVEWVRILDWTFKLIKDGTEVDTVPATLVSSDPNSAAKLEALKAILKEQEEAILNEDSLARVVENLLEPVAEHLRLTSNLGVKFVNFILHVTASQQLKEKHDIVLTEDDQELMNYANSNLAIGKACLDHGF</sequence>
<evidence type="ECO:0000313" key="1">
    <source>
        <dbReference type="EMBL" id="KAF5204038.1"/>
    </source>
</evidence>
<gene>
    <name evidence="1" type="ORF">FRX31_006374</name>
</gene>
<name>A0A7J6X5B1_THATH</name>
<organism evidence="1 2">
    <name type="scientific">Thalictrum thalictroides</name>
    <name type="common">Rue-anemone</name>
    <name type="synonym">Anemone thalictroides</name>
    <dbReference type="NCBI Taxonomy" id="46969"/>
    <lineage>
        <taxon>Eukaryota</taxon>
        <taxon>Viridiplantae</taxon>
        <taxon>Streptophyta</taxon>
        <taxon>Embryophyta</taxon>
        <taxon>Tracheophyta</taxon>
        <taxon>Spermatophyta</taxon>
        <taxon>Magnoliopsida</taxon>
        <taxon>Ranunculales</taxon>
        <taxon>Ranunculaceae</taxon>
        <taxon>Thalictroideae</taxon>
        <taxon>Thalictrum</taxon>
    </lineage>
</organism>